<evidence type="ECO:0000259" key="4">
    <source>
        <dbReference type="PROSITE" id="PS50949"/>
    </source>
</evidence>
<dbReference type="CDD" id="cd07377">
    <property type="entry name" value="WHTH_GntR"/>
    <property type="match status" value="1"/>
</dbReference>
<dbReference type="InterPro" id="IPR008920">
    <property type="entry name" value="TF_FadR/GntR_C"/>
</dbReference>
<dbReference type="SUPFAM" id="SSF46785">
    <property type="entry name" value="Winged helix' DNA-binding domain"/>
    <property type="match status" value="1"/>
</dbReference>
<protein>
    <submittedName>
        <fullName evidence="5">DNA-binding transcriptional regulator, GntR family</fullName>
    </submittedName>
</protein>
<dbReference type="InterPro" id="IPR036390">
    <property type="entry name" value="WH_DNA-bd_sf"/>
</dbReference>
<dbReference type="AlphaFoldDB" id="A0A1G7K9I8"/>
<gene>
    <name evidence="5" type="ORF">SAMN05660235_01251</name>
</gene>
<evidence type="ECO:0000256" key="2">
    <source>
        <dbReference type="ARBA" id="ARBA00023125"/>
    </source>
</evidence>
<evidence type="ECO:0000256" key="3">
    <source>
        <dbReference type="ARBA" id="ARBA00023163"/>
    </source>
</evidence>
<dbReference type="OrthoDB" id="389878at2"/>
<proteinExistence type="predicted"/>
<dbReference type="EMBL" id="FNBU01000007">
    <property type="protein sequence ID" value="SDF33720.1"/>
    <property type="molecule type" value="Genomic_DNA"/>
</dbReference>
<sequence length="238" mass="28087">MFIIERSKHESAREYVYRLLKFNIINLTLPPGQSLSEQDIADQLNVSRTPVREAFIKLAQENLLDILPQKGTYVSLIDIDHVEESKFVRETLEREVVQQACSFFPSELLFELQSNVTLQELCIKEKNYHKFFELDESMHGTIFKGCKKARTWAMMQQMNTHYNRVRMLNLAVGYDWDQLIFQHQELVRAIREKDVALGKQTIDKHLNKVVVDLEYLRKEYEHYFLPPKAYSVNVVTTK</sequence>
<dbReference type="RefSeq" id="WP_093689133.1">
    <property type="nucleotide sequence ID" value="NZ_FNBU01000007.1"/>
</dbReference>
<keyword evidence="6" id="KW-1185">Reference proteome</keyword>
<feature type="domain" description="HTH gntR-type" evidence="4">
    <location>
        <begin position="10"/>
        <end position="77"/>
    </location>
</feature>
<keyword evidence="2 5" id="KW-0238">DNA-binding</keyword>
<evidence type="ECO:0000313" key="6">
    <source>
        <dbReference type="Proteomes" id="UP000243333"/>
    </source>
</evidence>
<name>A0A1G7K9I8_9FIRM</name>
<dbReference type="SMART" id="SM00895">
    <property type="entry name" value="FCD"/>
    <property type="match status" value="1"/>
</dbReference>
<dbReference type="Gene3D" id="1.10.10.10">
    <property type="entry name" value="Winged helix-like DNA-binding domain superfamily/Winged helix DNA-binding domain"/>
    <property type="match status" value="1"/>
</dbReference>
<dbReference type="Proteomes" id="UP000243333">
    <property type="component" value="Unassembled WGS sequence"/>
</dbReference>
<dbReference type="InterPro" id="IPR036388">
    <property type="entry name" value="WH-like_DNA-bd_sf"/>
</dbReference>
<dbReference type="InterPro" id="IPR011711">
    <property type="entry name" value="GntR_C"/>
</dbReference>
<reference evidence="6" key="1">
    <citation type="submission" date="2016-10" db="EMBL/GenBank/DDBJ databases">
        <authorList>
            <person name="Varghese N."/>
            <person name="Submissions S."/>
        </authorList>
    </citation>
    <scope>NUCLEOTIDE SEQUENCE [LARGE SCALE GENOMIC DNA]</scope>
    <source>
        <strain evidence="6">DSM 23256</strain>
    </source>
</reference>
<dbReference type="PANTHER" id="PTHR43537">
    <property type="entry name" value="TRANSCRIPTIONAL REGULATOR, GNTR FAMILY"/>
    <property type="match status" value="1"/>
</dbReference>
<dbReference type="STRING" id="1123285.SAMN05660235_01251"/>
<organism evidence="5 6">
    <name type="scientific">Sporolituus thermophilus DSM 23256</name>
    <dbReference type="NCBI Taxonomy" id="1123285"/>
    <lineage>
        <taxon>Bacteria</taxon>
        <taxon>Bacillati</taxon>
        <taxon>Bacillota</taxon>
        <taxon>Negativicutes</taxon>
        <taxon>Selenomonadales</taxon>
        <taxon>Sporomusaceae</taxon>
        <taxon>Sporolituus</taxon>
    </lineage>
</organism>
<dbReference type="PANTHER" id="PTHR43537:SF6">
    <property type="entry name" value="HTH-TYPE TRANSCRIPTIONAL REPRESSOR RSPR"/>
    <property type="match status" value="1"/>
</dbReference>
<accession>A0A1G7K9I8</accession>
<dbReference type="SUPFAM" id="SSF48008">
    <property type="entry name" value="GntR ligand-binding domain-like"/>
    <property type="match status" value="1"/>
</dbReference>
<dbReference type="GO" id="GO:0003677">
    <property type="term" value="F:DNA binding"/>
    <property type="evidence" value="ECO:0007669"/>
    <property type="project" value="UniProtKB-KW"/>
</dbReference>
<dbReference type="Pfam" id="PF00392">
    <property type="entry name" value="GntR"/>
    <property type="match status" value="1"/>
</dbReference>
<dbReference type="InterPro" id="IPR000524">
    <property type="entry name" value="Tscrpt_reg_HTH_GntR"/>
</dbReference>
<keyword evidence="3" id="KW-0804">Transcription</keyword>
<dbReference type="GO" id="GO:0003700">
    <property type="term" value="F:DNA-binding transcription factor activity"/>
    <property type="evidence" value="ECO:0007669"/>
    <property type="project" value="InterPro"/>
</dbReference>
<dbReference type="Pfam" id="PF07729">
    <property type="entry name" value="FCD"/>
    <property type="match status" value="1"/>
</dbReference>
<dbReference type="SMART" id="SM00345">
    <property type="entry name" value="HTH_GNTR"/>
    <property type="match status" value="1"/>
</dbReference>
<dbReference type="PROSITE" id="PS50949">
    <property type="entry name" value="HTH_GNTR"/>
    <property type="match status" value="1"/>
</dbReference>
<evidence type="ECO:0000313" key="5">
    <source>
        <dbReference type="EMBL" id="SDF33720.1"/>
    </source>
</evidence>
<keyword evidence="1" id="KW-0805">Transcription regulation</keyword>
<evidence type="ECO:0000256" key="1">
    <source>
        <dbReference type="ARBA" id="ARBA00023015"/>
    </source>
</evidence>
<dbReference type="Gene3D" id="1.20.120.530">
    <property type="entry name" value="GntR ligand-binding domain-like"/>
    <property type="match status" value="1"/>
</dbReference>